<comment type="subcellular location">
    <subcellularLocation>
        <location evidence="4">Cell membrane</location>
    </subcellularLocation>
    <subcellularLocation>
        <location evidence="1">Membrane</location>
        <topology evidence="1">Multi-pass membrane protein</topology>
    </subcellularLocation>
</comment>
<comment type="caution">
    <text evidence="7">The sequence shown here is derived from an EMBL/GenBank/DDBJ whole genome shotgun (WGS) entry which is preliminary data.</text>
</comment>
<feature type="compositionally biased region" description="Basic and acidic residues" evidence="5">
    <location>
        <begin position="499"/>
        <end position="512"/>
    </location>
</feature>
<name>A0ABT2WJB9_9BACI</name>
<gene>
    <name evidence="7" type="ORF">OEV82_13940</name>
</gene>
<evidence type="ECO:0000256" key="6">
    <source>
        <dbReference type="SAM" id="Phobius"/>
    </source>
</evidence>
<reference evidence="7 8" key="1">
    <citation type="submission" date="2022-10" db="EMBL/GenBank/DDBJ databases">
        <title>Description of Fervidibacillus gen. nov. in the family Fervidibacillaceae fam. nov. with two species, Fervidibacillus albus sp. nov., and Fervidibacillus halotolerans sp. nov., isolated from tidal flat sediments.</title>
        <authorList>
            <person name="Kwon K.K."/>
            <person name="Yang S.-H."/>
        </authorList>
    </citation>
    <scope>NUCLEOTIDE SEQUENCE [LARGE SCALE GENOMIC DNA]</scope>
    <source>
        <strain evidence="7 8">DSM 23332</strain>
    </source>
</reference>
<evidence type="ECO:0000313" key="7">
    <source>
        <dbReference type="EMBL" id="MCU9595541.1"/>
    </source>
</evidence>
<keyword evidence="8" id="KW-1185">Reference proteome</keyword>
<evidence type="ECO:0000256" key="3">
    <source>
        <dbReference type="ARBA" id="ARBA00023136"/>
    </source>
</evidence>
<evidence type="ECO:0000256" key="1">
    <source>
        <dbReference type="ARBA" id="ARBA00004141"/>
    </source>
</evidence>
<dbReference type="PANTHER" id="PTHR22550:SF5">
    <property type="entry name" value="LEUCINE ZIPPER PROTEIN 4"/>
    <property type="match status" value="1"/>
</dbReference>
<feature type="transmembrane region" description="Helical" evidence="6">
    <location>
        <begin position="373"/>
        <end position="393"/>
    </location>
</feature>
<feature type="transmembrane region" description="Helical" evidence="6">
    <location>
        <begin position="304"/>
        <end position="323"/>
    </location>
</feature>
<feature type="transmembrane region" description="Helical" evidence="6">
    <location>
        <begin position="399"/>
        <end position="417"/>
    </location>
</feature>
<keyword evidence="3 4" id="KW-0472">Membrane</keyword>
<comment type="similarity">
    <text evidence="2 4">Belongs to the GerABKA family.</text>
</comment>
<dbReference type="InterPro" id="IPR004995">
    <property type="entry name" value="Spore_Ger"/>
</dbReference>
<dbReference type="RefSeq" id="WP_263062229.1">
    <property type="nucleotide sequence ID" value="NZ_JAOUSE010000059.1"/>
</dbReference>
<feature type="transmembrane region" description="Helical" evidence="6">
    <location>
        <begin position="429"/>
        <end position="451"/>
    </location>
</feature>
<sequence>MTFIKKQIHRKVKVKKRLSQAIPLSNKLKNNIDYFSSLYKDSSDVIFRSFTIGNTEAVIIYIEGLSDLQKLDELVLENLMNQNSEMADVFESLKNNIPISKLKKVHTYKACIDSISIGNPIILIDGQIDAYVLGIEKYETRQIEEPSAETGIRGPREGFTESININTALIRRIIKDPALKMKSVNIGKYTKTRVIIAYIEGLVDNTLIKEIENRLKRIKVDGVLEGGYIEQFIEDNPYSPFPQVLYSERPDVISANLLEGRAAILIDGSPLALIAPVSFFSLFQSQEDYYERFLIGTLIRILRYVFLGVAIYFPSIYVAVTTFHQEMIPMDLMLSIASSREGIPFPAIVEAFIMELAFEALREAGLRLPRQIGSAVSIAGALVIGQAAVQAGIVSAPMLIVVSITGISSFLVPRYSIGLAIRLLRFPNIFIAGFLGLIGVMLSFIILIIHLSKLRSFGLPYLSPIVTLQKNATRDTLFRYPLWKFNLRPHLTGQFNPKRQKDNLKPSKREKQ</sequence>
<dbReference type="EMBL" id="JAOUSE010000059">
    <property type="protein sequence ID" value="MCU9595541.1"/>
    <property type="molecule type" value="Genomic_DNA"/>
</dbReference>
<protein>
    <submittedName>
        <fullName evidence="7">Spore germination protein</fullName>
    </submittedName>
</protein>
<evidence type="ECO:0000256" key="2">
    <source>
        <dbReference type="ARBA" id="ARBA00005278"/>
    </source>
</evidence>
<keyword evidence="6" id="KW-1133">Transmembrane helix</keyword>
<evidence type="ECO:0000256" key="4">
    <source>
        <dbReference type="PIRNR" id="PIRNR005690"/>
    </source>
</evidence>
<dbReference type="Proteomes" id="UP001208656">
    <property type="component" value="Unassembled WGS sequence"/>
</dbReference>
<feature type="region of interest" description="Disordered" evidence="5">
    <location>
        <begin position="493"/>
        <end position="512"/>
    </location>
</feature>
<accession>A0ABT2WJB9</accession>
<organism evidence="7 8">
    <name type="scientific">Pallidibacillus thermolactis</name>
    <dbReference type="NCBI Taxonomy" id="251051"/>
    <lineage>
        <taxon>Bacteria</taxon>
        <taxon>Bacillati</taxon>
        <taxon>Bacillota</taxon>
        <taxon>Bacilli</taxon>
        <taxon>Bacillales</taxon>
        <taxon>Bacillaceae</taxon>
        <taxon>Pallidibacillus</taxon>
    </lineage>
</organism>
<dbReference type="InterPro" id="IPR050768">
    <property type="entry name" value="UPF0353/GerABKA_families"/>
</dbReference>
<proteinExistence type="inferred from homology"/>
<evidence type="ECO:0000313" key="8">
    <source>
        <dbReference type="Proteomes" id="UP001208656"/>
    </source>
</evidence>
<evidence type="ECO:0000256" key="5">
    <source>
        <dbReference type="SAM" id="MobiDB-lite"/>
    </source>
</evidence>
<dbReference type="PANTHER" id="PTHR22550">
    <property type="entry name" value="SPORE GERMINATION PROTEIN"/>
    <property type="match status" value="1"/>
</dbReference>
<keyword evidence="6" id="KW-0812">Transmembrane</keyword>
<dbReference type="Pfam" id="PF03323">
    <property type="entry name" value="GerA"/>
    <property type="match status" value="1"/>
</dbReference>
<dbReference type="PIRSF" id="PIRSF005690">
    <property type="entry name" value="GerBA"/>
    <property type="match status" value="1"/>
</dbReference>